<evidence type="ECO:0000256" key="3">
    <source>
        <dbReference type="ARBA" id="ARBA00022729"/>
    </source>
</evidence>
<name>A0A4Q0YTC8_9GAMM</name>
<feature type="domain" description="Solute-binding protein family 5" evidence="4">
    <location>
        <begin position="101"/>
        <end position="459"/>
    </location>
</feature>
<dbReference type="GO" id="GO:0015833">
    <property type="term" value="P:peptide transport"/>
    <property type="evidence" value="ECO:0007669"/>
    <property type="project" value="TreeGrafter"/>
</dbReference>
<evidence type="ECO:0000256" key="1">
    <source>
        <dbReference type="ARBA" id="ARBA00005695"/>
    </source>
</evidence>
<evidence type="ECO:0000256" key="2">
    <source>
        <dbReference type="ARBA" id="ARBA00022448"/>
    </source>
</evidence>
<dbReference type="InterPro" id="IPR039424">
    <property type="entry name" value="SBP_5"/>
</dbReference>
<dbReference type="Gene3D" id="3.90.76.10">
    <property type="entry name" value="Dipeptide-binding Protein, Domain 1"/>
    <property type="match status" value="1"/>
</dbReference>
<dbReference type="OrthoDB" id="9801912at2"/>
<dbReference type="InterPro" id="IPR030678">
    <property type="entry name" value="Peptide/Ni-bd"/>
</dbReference>
<evidence type="ECO:0000313" key="5">
    <source>
        <dbReference type="EMBL" id="RXJ74470.1"/>
    </source>
</evidence>
<accession>A0A4Q0YTC8</accession>
<dbReference type="SUPFAM" id="SSF53850">
    <property type="entry name" value="Periplasmic binding protein-like II"/>
    <property type="match status" value="1"/>
</dbReference>
<dbReference type="EMBL" id="PEIB01000002">
    <property type="protein sequence ID" value="RXJ74470.1"/>
    <property type="molecule type" value="Genomic_DNA"/>
</dbReference>
<evidence type="ECO:0000259" key="4">
    <source>
        <dbReference type="Pfam" id="PF00496"/>
    </source>
</evidence>
<keyword evidence="2" id="KW-0813">Transport</keyword>
<reference evidence="5 6" key="1">
    <citation type="submission" date="2017-10" db="EMBL/GenBank/DDBJ databases">
        <title>Nyctiphanis sp. nov., isolated from the stomach of the euphausiid Nyctiphanes simplex (Hansen, 1911) in the Gulf of California.</title>
        <authorList>
            <person name="Gomez-Gil B."/>
            <person name="Aguilar-Mendez M."/>
            <person name="Lopez-Cortes A."/>
            <person name="Gomez-Gutierrez J."/>
            <person name="Roque A."/>
            <person name="Lang E."/>
            <person name="Gonzalez-Castillo A."/>
        </authorList>
    </citation>
    <scope>NUCLEOTIDE SEQUENCE [LARGE SCALE GENOMIC DNA]</scope>
    <source>
        <strain evidence="5 6">CAIM 600</strain>
    </source>
</reference>
<dbReference type="GO" id="GO:0030288">
    <property type="term" value="C:outer membrane-bounded periplasmic space"/>
    <property type="evidence" value="ECO:0007669"/>
    <property type="project" value="UniProtKB-ARBA"/>
</dbReference>
<protein>
    <recommendedName>
        <fullName evidence="4">Solute-binding protein family 5 domain-containing protein</fullName>
    </recommendedName>
</protein>
<dbReference type="RefSeq" id="WP_129120940.1">
    <property type="nucleotide sequence ID" value="NZ_PEIB01000002.1"/>
</dbReference>
<dbReference type="AlphaFoldDB" id="A0A4Q0YTC8"/>
<dbReference type="GO" id="GO:1904680">
    <property type="term" value="F:peptide transmembrane transporter activity"/>
    <property type="evidence" value="ECO:0007669"/>
    <property type="project" value="TreeGrafter"/>
</dbReference>
<dbReference type="Gene3D" id="3.40.190.10">
    <property type="entry name" value="Periplasmic binding protein-like II"/>
    <property type="match status" value="1"/>
</dbReference>
<dbReference type="GO" id="GO:0043190">
    <property type="term" value="C:ATP-binding cassette (ABC) transporter complex"/>
    <property type="evidence" value="ECO:0007669"/>
    <property type="project" value="InterPro"/>
</dbReference>
<dbReference type="PANTHER" id="PTHR30290">
    <property type="entry name" value="PERIPLASMIC BINDING COMPONENT OF ABC TRANSPORTER"/>
    <property type="match status" value="1"/>
</dbReference>
<dbReference type="Gene3D" id="3.10.105.10">
    <property type="entry name" value="Dipeptide-binding Protein, Domain 3"/>
    <property type="match status" value="1"/>
</dbReference>
<dbReference type="PANTHER" id="PTHR30290:SF9">
    <property type="entry name" value="OLIGOPEPTIDE-BINDING PROTEIN APPA"/>
    <property type="match status" value="1"/>
</dbReference>
<sequence>MSLFIVPNRAAEVQCGLSQHIFITVFIFSVTFLSPSILAETEELVIALKNKPDTLDPHRFNIGNTTTVTNLIYDSLGVRNGGGVSNSKSIISRMTPIDIQTNTWKLTINKGIKFHNGKELTIDDIIYSLDRIASLRDSPSSYKQYVLPILKHSKIDNYSLCIQFKQGYAEFQGDLERISIIATKGDDPEDEDTFIKNMSWVGTNTYKVTENNLENGYIRLEKFSKNVNVDNAISKIKIVFIHDDELRLKKLRQKEVDVADKLTPRQITSLTTEGFKAFFQSTSRVIFLQLDMFRDKPTYITDRLGNSLPQNPLKDIRVRQALSLAIDREYIISSVMEGSASPAGQIFLKSWPLSSKNLTAKKQDVEMAKTLLKQAGYPDGFKMTIHGPEGRYINDMKVIHSIGKMWSKIGVTTSAEGLPVKEYFERALGKNEFSINLLGWAPTNSGSYTFNNLFLAPDKKRKIGTGNAGRYSNLKLTALLNEAQRTHDEIYRLQLYRRASEIVINDVAIIPLHFQVINWGLSPNIGYFPRPENWRLNLTAFRWTEPE</sequence>
<gene>
    <name evidence="5" type="ORF">CS022_02445</name>
</gene>
<dbReference type="Proteomes" id="UP000290287">
    <property type="component" value="Unassembled WGS sequence"/>
</dbReference>
<keyword evidence="6" id="KW-1185">Reference proteome</keyword>
<evidence type="ECO:0000313" key="6">
    <source>
        <dbReference type="Proteomes" id="UP000290287"/>
    </source>
</evidence>
<organism evidence="5 6">
    <name type="scientific">Veronia nyctiphanis</name>
    <dbReference type="NCBI Taxonomy" id="1278244"/>
    <lineage>
        <taxon>Bacteria</taxon>
        <taxon>Pseudomonadati</taxon>
        <taxon>Pseudomonadota</taxon>
        <taxon>Gammaproteobacteria</taxon>
        <taxon>Vibrionales</taxon>
        <taxon>Vibrionaceae</taxon>
        <taxon>Veronia</taxon>
    </lineage>
</organism>
<comment type="similarity">
    <text evidence="1">Belongs to the bacterial solute-binding protein 5 family.</text>
</comment>
<proteinExistence type="inferred from homology"/>
<dbReference type="PIRSF" id="PIRSF002741">
    <property type="entry name" value="MppA"/>
    <property type="match status" value="1"/>
</dbReference>
<comment type="caution">
    <text evidence="5">The sequence shown here is derived from an EMBL/GenBank/DDBJ whole genome shotgun (WGS) entry which is preliminary data.</text>
</comment>
<dbReference type="Pfam" id="PF00496">
    <property type="entry name" value="SBP_bac_5"/>
    <property type="match status" value="1"/>
</dbReference>
<dbReference type="InterPro" id="IPR000914">
    <property type="entry name" value="SBP_5_dom"/>
</dbReference>
<keyword evidence="3" id="KW-0732">Signal</keyword>